<evidence type="ECO:0000313" key="3">
    <source>
        <dbReference type="EMBL" id="KAK4447084.1"/>
    </source>
</evidence>
<evidence type="ECO:0000256" key="2">
    <source>
        <dbReference type="SAM" id="Phobius"/>
    </source>
</evidence>
<keyword evidence="2" id="KW-1133">Transmembrane helix</keyword>
<feature type="transmembrane region" description="Helical" evidence="2">
    <location>
        <begin position="34"/>
        <end position="55"/>
    </location>
</feature>
<accession>A0AAV9GG07</accession>
<feature type="compositionally biased region" description="Pro residues" evidence="1">
    <location>
        <begin position="176"/>
        <end position="188"/>
    </location>
</feature>
<comment type="caution">
    <text evidence="3">The sequence shown here is derived from an EMBL/GenBank/DDBJ whole genome shotgun (WGS) entry which is preliminary data.</text>
</comment>
<keyword evidence="4" id="KW-1185">Reference proteome</keyword>
<reference evidence="3" key="2">
    <citation type="submission" date="2023-05" db="EMBL/GenBank/DDBJ databases">
        <authorList>
            <consortium name="Lawrence Berkeley National Laboratory"/>
            <person name="Steindorff A."/>
            <person name="Hensen N."/>
            <person name="Bonometti L."/>
            <person name="Westerberg I."/>
            <person name="Brannstrom I.O."/>
            <person name="Guillou S."/>
            <person name="Cros-Aarteil S."/>
            <person name="Calhoun S."/>
            <person name="Haridas S."/>
            <person name="Kuo A."/>
            <person name="Mondo S."/>
            <person name="Pangilinan J."/>
            <person name="Riley R."/>
            <person name="Labutti K."/>
            <person name="Andreopoulos B."/>
            <person name="Lipzen A."/>
            <person name="Chen C."/>
            <person name="Yanf M."/>
            <person name="Daum C."/>
            <person name="Ng V."/>
            <person name="Clum A."/>
            <person name="Ohm R."/>
            <person name="Martin F."/>
            <person name="Silar P."/>
            <person name="Natvig D."/>
            <person name="Lalanne C."/>
            <person name="Gautier V."/>
            <person name="Ament-Velasquez S.L."/>
            <person name="Kruys A."/>
            <person name="Hutchinson M.I."/>
            <person name="Powell A.J."/>
            <person name="Barry K."/>
            <person name="Miller A.N."/>
            <person name="Grigoriev I.V."/>
            <person name="Debuchy R."/>
            <person name="Gladieux P."/>
            <person name="Thoren M.H."/>
            <person name="Johannesson H."/>
        </authorList>
    </citation>
    <scope>NUCLEOTIDE SEQUENCE</scope>
    <source>
        <strain evidence="3">PSN243</strain>
    </source>
</reference>
<dbReference type="EMBL" id="MU865952">
    <property type="protein sequence ID" value="KAK4447084.1"/>
    <property type="molecule type" value="Genomic_DNA"/>
</dbReference>
<gene>
    <name evidence="3" type="ORF">QBC34DRAFT_410421</name>
</gene>
<proteinExistence type="predicted"/>
<feature type="compositionally biased region" description="Low complexity" evidence="1">
    <location>
        <begin position="165"/>
        <end position="175"/>
    </location>
</feature>
<evidence type="ECO:0000313" key="4">
    <source>
        <dbReference type="Proteomes" id="UP001321760"/>
    </source>
</evidence>
<keyword evidence="2" id="KW-0472">Membrane</keyword>
<sequence>MPAFLLPPGSLHIRQSSSFPSSNSSFNNGIHPAAIFGIVAGVMFLLVITIWCGFFRVWKRMMTNKEYGVLPSMRIAANNVGGNNSPYGAQPPVLNSPYGPQPTQSYGLQPTSSPYGPQSPANTYGGQPTSPYPPYGSGPYDSQDPPPYAGAQTSGLVTQPPPPSHSRSPSTASNKPLPPVNKPLPSPNDPYQGPHGEGSQRPY</sequence>
<dbReference type="Proteomes" id="UP001321760">
    <property type="component" value="Unassembled WGS sequence"/>
</dbReference>
<keyword evidence="2" id="KW-0812">Transmembrane</keyword>
<feature type="compositionally biased region" description="Polar residues" evidence="1">
    <location>
        <begin position="101"/>
        <end position="122"/>
    </location>
</feature>
<evidence type="ECO:0000256" key="1">
    <source>
        <dbReference type="SAM" id="MobiDB-lite"/>
    </source>
</evidence>
<name>A0AAV9GG07_9PEZI</name>
<protein>
    <submittedName>
        <fullName evidence="3">Uncharacterized protein</fullName>
    </submittedName>
</protein>
<organism evidence="3 4">
    <name type="scientific">Podospora aff. communis PSN243</name>
    <dbReference type="NCBI Taxonomy" id="3040156"/>
    <lineage>
        <taxon>Eukaryota</taxon>
        <taxon>Fungi</taxon>
        <taxon>Dikarya</taxon>
        <taxon>Ascomycota</taxon>
        <taxon>Pezizomycotina</taxon>
        <taxon>Sordariomycetes</taxon>
        <taxon>Sordariomycetidae</taxon>
        <taxon>Sordariales</taxon>
        <taxon>Podosporaceae</taxon>
        <taxon>Podospora</taxon>
    </lineage>
</organism>
<reference evidence="3" key="1">
    <citation type="journal article" date="2023" name="Mol. Phylogenet. Evol.">
        <title>Genome-scale phylogeny and comparative genomics of the fungal order Sordariales.</title>
        <authorList>
            <person name="Hensen N."/>
            <person name="Bonometti L."/>
            <person name="Westerberg I."/>
            <person name="Brannstrom I.O."/>
            <person name="Guillou S."/>
            <person name="Cros-Aarteil S."/>
            <person name="Calhoun S."/>
            <person name="Haridas S."/>
            <person name="Kuo A."/>
            <person name="Mondo S."/>
            <person name="Pangilinan J."/>
            <person name="Riley R."/>
            <person name="LaButti K."/>
            <person name="Andreopoulos B."/>
            <person name="Lipzen A."/>
            <person name="Chen C."/>
            <person name="Yan M."/>
            <person name="Daum C."/>
            <person name="Ng V."/>
            <person name="Clum A."/>
            <person name="Steindorff A."/>
            <person name="Ohm R.A."/>
            <person name="Martin F."/>
            <person name="Silar P."/>
            <person name="Natvig D.O."/>
            <person name="Lalanne C."/>
            <person name="Gautier V."/>
            <person name="Ament-Velasquez S.L."/>
            <person name="Kruys A."/>
            <person name="Hutchinson M.I."/>
            <person name="Powell A.J."/>
            <person name="Barry K."/>
            <person name="Miller A.N."/>
            <person name="Grigoriev I.V."/>
            <person name="Debuchy R."/>
            <person name="Gladieux P."/>
            <person name="Hiltunen Thoren M."/>
            <person name="Johannesson H."/>
        </authorList>
    </citation>
    <scope>NUCLEOTIDE SEQUENCE</scope>
    <source>
        <strain evidence="3">PSN243</strain>
    </source>
</reference>
<feature type="region of interest" description="Disordered" evidence="1">
    <location>
        <begin position="86"/>
        <end position="203"/>
    </location>
</feature>
<dbReference type="AlphaFoldDB" id="A0AAV9GG07"/>